<accession>A0A564WAX4</accession>
<reference evidence="2" key="1">
    <citation type="submission" date="2018-11" db="EMBL/GenBank/DDBJ databases">
        <authorList>
            <person name="Onetto C."/>
        </authorList>
    </citation>
    <scope>NUCLEOTIDE SEQUENCE [LARGE SCALE GENOMIC DNA]</scope>
</reference>
<dbReference type="Proteomes" id="UP000326641">
    <property type="component" value="Unassembled WGS sequence"/>
</dbReference>
<organism evidence="2 3">
    <name type="scientific">Candidatus Defluviicoccus seviourii</name>
    <dbReference type="NCBI Taxonomy" id="2565273"/>
    <lineage>
        <taxon>Bacteria</taxon>
        <taxon>Pseudomonadati</taxon>
        <taxon>Pseudomonadota</taxon>
        <taxon>Alphaproteobacteria</taxon>
        <taxon>Rhodospirillales</taxon>
        <taxon>Rhodospirillaceae</taxon>
        <taxon>Defluviicoccus</taxon>
    </lineage>
</organism>
<gene>
    <name evidence="2" type="ORF">DF3PA_130110</name>
</gene>
<comment type="caution">
    <text evidence="2">The sequence shown here is derived from an EMBL/GenBank/DDBJ whole genome shotgun (WGS) entry which is preliminary data.</text>
</comment>
<feature type="region of interest" description="Disordered" evidence="1">
    <location>
        <begin position="77"/>
        <end position="125"/>
    </location>
</feature>
<sequence length="125" mass="13481">MPCSNCAASVPRCGWRRSTPGPTPRWWWSVRRPPAMPRSCVWRCASSTPCWQAAAAVRDTDAGASPAQHGLFFVDTAGGNDNTIGAARTTAGSKRETAGQVALTTEGCKGRQERHDEPAMPRRRG</sequence>
<name>A0A564WAX4_9PROT</name>
<dbReference type="EMBL" id="UXAT02000005">
    <property type="protein sequence ID" value="VUX45612.1"/>
    <property type="molecule type" value="Genomic_DNA"/>
</dbReference>
<protein>
    <submittedName>
        <fullName evidence="2">Uncharacterized protein</fullName>
    </submittedName>
</protein>
<evidence type="ECO:0000313" key="2">
    <source>
        <dbReference type="EMBL" id="VUX45612.1"/>
    </source>
</evidence>
<feature type="compositionally biased region" description="Basic and acidic residues" evidence="1">
    <location>
        <begin position="108"/>
        <end position="125"/>
    </location>
</feature>
<proteinExistence type="predicted"/>
<keyword evidence="3" id="KW-1185">Reference proteome</keyword>
<dbReference type="AlphaFoldDB" id="A0A564WAX4"/>
<evidence type="ECO:0000256" key="1">
    <source>
        <dbReference type="SAM" id="MobiDB-lite"/>
    </source>
</evidence>
<evidence type="ECO:0000313" key="3">
    <source>
        <dbReference type="Proteomes" id="UP000326641"/>
    </source>
</evidence>